<evidence type="ECO:0000313" key="3">
    <source>
        <dbReference type="Proteomes" id="UP001219934"/>
    </source>
</evidence>
<gene>
    <name evidence="2" type="ORF">JOQ06_002018</name>
</gene>
<comment type="caution">
    <text evidence="2">The sequence shown here is derived from an EMBL/GenBank/DDBJ whole genome shotgun (WGS) entry which is preliminary data.</text>
</comment>
<name>A0AAD6ACE6_9TELE</name>
<feature type="region of interest" description="Disordered" evidence="1">
    <location>
        <begin position="40"/>
        <end position="74"/>
    </location>
</feature>
<dbReference type="EMBL" id="JAPTMU010000092">
    <property type="protein sequence ID" value="KAJ4921985.1"/>
    <property type="molecule type" value="Genomic_DNA"/>
</dbReference>
<organism evidence="2 3">
    <name type="scientific">Pogonophryne albipinna</name>
    <dbReference type="NCBI Taxonomy" id="1090488"/>
    <lineage>
        <taxon>Eukaryota</taxon>
        <taxon>Metazoa</taxon>
        <taxon>Chordata</taxon>
        <taxon>Craniata</taxon>
        <taxon>Vertebrata</taxon>
        <taxon>Euteleostomi</taxon>
        <taxon>Actinopterygii</taxon>
        <taxon>Neopterygii</taxon>
        <taxon>Teleostei</taxon>
        <taxon>Neoteleostei</taxon>
        <taxon>Acanthomorphata</taxon>
        <taxon>Eupercaria</taxon>
        <taxon>Perciformes</taxon>
        <taxon>Notothenioidei</taxon>
        <taxon>Pogonophryne</taxon>
    </lineage>
</organism>
<accession>A0AAD6ACE6</accession>
<protein>
    <submittedName>
        <fullName evidence="2">Uncharacterized protein</fullName>
    </submittedName>
</protein>
<evidence type="ECO:0000313" key="2">
    <source>
        <dbReference type="EMBL" id="KAJ4921985.1"/>
    </source>
</evidence>
<proteinExistence type="predicted"/>
<evidence type="ECO:0000256" key="1">
    <source>
        <dbReference type="SAM" id="MobiDB-lite"/>
    </source>
</evidence>
<dbReference type="AlphaFoldDB" id="A0AAD6ACE6"/>
<sequence length="74" mass="8263">MAVMGAAKRRERAEKRRLEEQGGFAVTLWRPLVVGHRKDTETLNGRDSRRRVGATALSQQESLKAVAPRPPPTL</sequence>
<keyword evidence="3" id="KW-1185">Reference proteome</keyword>
<reference evidence="2" key="1">
    <citation type="submission" date="2022-11" db="EMBL/GenBank/DDBJ databases">
        <title>Chromosome-level genome of Pogonophryne albipinna.</title>
        <authorList>
            <person name="Jo E."/>
        </authorList>
    </citation>
    <scope>NUCLEOTIDE SEQUENCE</scope>
    <source>
        <strain evidence="2">SGF0006</strain>
        <tissue evidence="2">Muscle</tissue>
    </source>
</reference>
<dbReference type="Proteomes" id="UP001219934">
    <property type="component" value="Unassembled WGS sequence"/>
</dbReference>